<evidence type="ECO:0000313" key="2">
    <source>
        <dbReference type="Proteomes" id="UP001060085"/>
    </source>
</evidence>
<proteinExistence type="predicted"/>
<name>A0ACB9ZJY6_CATRO</name>
<protein>
    <submittedName>
        <fullName evidence="1">Uncharacterized protein</fullName>
    </submittedName>
</protein>
<keyword evidence="2" id="KW-1185">Reference proteome</keyword>
<reference evidence="2" key="1">
    <citation type="journal article" date="2023" name="Nat. Plants">
        <title>Single-cell RNA sequencing provides a high-resolution roadmap for understanding the multicellular compartmentation of specialized metabolism.</title>
        <authorList>
            <person name="Sun S."/>
            <person name="Shen X."/>
            <person name="Li Y."/>
            <person name="Li Y."/>
            <person name="Wang S."/>
            <person name="Li R."/>
            <person name="Zhang H."/>
            <person name="Shen G."/>
            <person name="Guo B."/>
            <person name="Wei J."/>
            <person name="Xu J."/>
            <person name="St-Pierre B."/>
            <person name="Chen S."/>
            <person name="Sun C."/>
        </authorList>
    </citation>
    <scope>NUCLEOTIDE SEQUENCE [LARGE SCALE GENOMIC DNA]</scope>
</reference>
<dbReference type="Proteomes" id="UP001060085">
    <property type="component" value="Linkage Group LG08"/>
</dbReference>
<organism evidence="1 2">
    <name type="scientific">Catharanthus roseus</name>
    <name type="common">Madagascar periwinkle</name>
    <name type="synonym">Vinca rosea</name>
    <dbReference type="NCBI Taxonomy" id="4058"/>
    <lineage>
        <taxon>Eukaryota</taxon>
        <taxon>Viridiplantae</taxon>
        <taxon>Streptophyta</taxon>
        <taxon>Embryophyta</taxon>
        <taxon>Tracheophyta</taxon>
        <taxon>Spermatophyta</taxon>
        <taxon>Magnoliopsida</taxon>
        <taxon>eudicotyledons</taxon>
        <taxon>Gunneridae</taxon>
        <taxon>Pentapetalae</taxon>
        <taxon>asterids</taxon>
        <taxon>lamiids</taxon>
        <taxon>Gentianales</taxon>
        <taxon>Apocynaceae</taxon>
        <taxon>Rauvolfioideae</taxon>
        <taxon>Vinceae</taxon>
        <taxon>Catharanthinae</taxon>
        <taxon>Catharanthus</taxon>
    </lineage>
</organism>
<dbReference type="EMBL" id="CM044708">
    <property type="protein sequence ID" value="KAI5647111.1"/>
    <property type="molecule type" value="Genomic_DNA"/>
</dbReference>
<gene>
    <name evidence="1" type="ORF">M9H77_33116</name>
</gene>
<sequence length="684" mass="76110">MANVSAVSQNQAVVVGHDTGQGDDLYTELWRACAGPLVHVPRAGDRVFYFPQGHMEQLEASMNQELNQQIPQFNLHSKILCRVVHIRLLAEAETDEVYAQITLHPEEDQNEPTSPDPCPPDQPKRTVQSFCKILTASDTSTHGGFSVLRKHATECLPQLDMTQAIPSQDLVAKDLHGYEWRFKHIFRGQPRRHLLTTGWSTFVTSKRLVAGDAFVFLRGDDGELRVGVRRLARQQSSIPPSVISSQSMHLGVLATASHAITTHTLFVVYYKPRTSQFIIGLNKYLEAVKHGFSVGMRFKMKFEGEDSPERRFTGTIVGVGDVSPQWSDSRWRSLKIQWDEPTTIKRPERVSPWEIEPFEATSSVDISQSMTKSKRPRSLDVPVSENNSIHAAAPFWCPAPPASRELNNLDGAEVQNNENKTFWAPNQKDLNSSSSGSIMRPGGVWPGQLRKGSLDLFRDPAEDLSARSIVSDYYSPVSSKASNGPVLDQVEKGKRHENVLGCRLFGIDLWNNSNDSSLEKGAPSTEIVADHANNASASAGKCDQDLLKSCKDKKQVQSDSSPNDGQNKQSFSASTRTRTKVQMQGVAVGRAVDLTSLGSYDDLISELEKLFELKGELRPRNKWEVVYTDDEGDMMLVGDDPWLEFCKMARKIFIYSSEEVKKMSAGNKLEGTLVSIDSEVKSEA</sequence>
<comment type="caution">
    <text evidence="1">The sequence shown here is derived from an EMBL/GenBank/DDBJ whole genome shotgun (WGS) entry which is preliminary data.</text>
</comment>
<evidence type="ECO:0000313" key="1">
    <source>
        <dbReference type="EMBL" id="KAI5647111.1"/>
    </source>
</evidence>
<accession>A0ACB9ZJY6</accession>